<gene>
    <name evidence="1" type="ORF">HKBW3S42_01296</name>
</gene>
<comment type="caution">
    <text evidence="1">The sequence shown here is derived from an EMBL/GenBank/DDBJ whole genome shotgun (WGS) entry which is preliminary data.</text>
</comment>
<dbReference type="EMBL" id="BLSA01000222">
    <property type="protein sequence ID" value="GFP32985.1"/>
    <property type="molecule type" value="Genomic_DNA"/>
</dbReference>
<protein>
    <submittedName>
        <fullName evidence="1">Uncharacterized protein</fullName>
    </submittedName>
</protein>
<dbReference type="Proteomes" id="UP000568877">
    <property type="component" value="Unassembled WGS sequence"/>
</dbReference>
<accession>A0A6V8PJZ6</accession>
<reference evidence="1 2" key="1">
    <citation type="journal article" date="2020" name="Front. Microbiol.">
        <title>Single-cell genomics of novel Actinobacteria with the Wood-Ljungdahl pathway discovered in a serpentinizing system.</title>
        <authorList>
            <person name="Merino N."/>
            <person name="Kawai M."/>
            <person name="Boyd E.S."/>
            <person name="Colman D.R."/>
            <person name="McGlynn S.E."/>
            <person name="Nealson K.H."/>
            <person name="Kurokawa K."/>
            <person name="Hongoh Y."/>
        </authorList>
    </citation>
    <scope>NUCLEOTIDE SEQUENCE [LARGE SCALE GENOMIC DNA]</scope>
    <source>
        <strain evidence="1 2">S42</strain>
    </source>
</reference>
<sequence>MGDKWQIELFLNEFRSCWLPECYVVPREKNQQSLIELGLTPKQCREIILGLTFKDWVEGPMADEANPNDTICTFGKKIGTAEIYIKLKIYHVRDEHHAKCLSFHKAEASLKHPYK</sequence>
<proteinExistence type="predicted"/>
<name>A0A6V8PJZ6_9ACTN</name>
<dbReference type="AlphaFoldDB" id="A0A6V8PJZ6"/>
<evidence type="ECO:0000313" key="1">
    <source>
        <dbReference type="EMBL" id="GFP32985.1"/>
    </source>
</evidence>
<organism evidence="1 2">
    <name type="scientific">Candidatus Hakubella thermalkaliphila</name>
    <dbReference type="NCBI Taxonomy" id="2754717"/>
    <lineage>
        <taxon>Bacteria</taxon>
        <taxon>Bacillati</taxon>
        <taxon>Actinomycetota</taxon>
        <taxon>Actinomycetota incertae sedis</taxon>
        <taxon>Candidatus Hakubellales</taxon>
        <taxon>Candidatus Hakubellaceae</taxon>
        <taxon>Candidatus Hakubella</taxon>
    </lineage>
</organism>
<evidence type="ECO:0000313" key="2">
    <source>
        <dbReference type="Proteomes" id="UP000568877"/>
    </source>
</evidence>